<organism evidence="2 3">
    <name type="scientific">Marasmius crinis-equi</name>
    <dbReference type="NCBI Taxonomy" id="585013"/>
    <lineage>
        <taxon>Eukaryota</taxon>
        <taxon>Fungi</taxon>
        <taxon>Dikarya</taxon>
        <taxon>Basidiomycota</taxon>
        <taxon>Agaricomycotina</taxon>
        <taxon>Agaricomycetes</taxon>
        <taxon>Agaricomycetidae</taxon>
        <taxon>Agaricales</taxon>
        <taxon>Marasmiineae</taxon>
        <taxon>Marasmiaceae</taxon>
        <taxon>Marasmius</taxon>
    </lineage>
</organism>
<comment type="caution">
    <text evidence="2">The sequence shown here is derived from an EMBL/GenBank/DDBJ whole genome shotgun (WGS) entry which is preliminary data.</text>
</comment>
<evidence type="ECO:0000313" key="2">
    <source>
        <dbReference type="EMBL" id="KAL0564126.1"/>
    </source>
</evidence>
<reference evidence="2 3" key="1">
    <citation type="submission" date="2024-02" db="EMBL/GenBank/DDBJ databases">
        <title>A draft genome for the cacao thread blight pathogen Marasmius crinis-equi.</title>
        <authorList>
            <person name="Cohen S.P."/>
            <person name="Baruah I.K."/>
            <person name="Amoako-Attah I."/>
            <person name="Bukari Y."/>
            <person name="Meinhardt L.W."/>
            <person name="Bailey B.A."/>
        </authorList>
    </citation>
    <scope>NUCLEOTIDE SEQUENCE [LARGE SCALE GENOMIC DNA]</scope>
    <source>
        <strain evidence="2 3">GH-76</strain>
    </source>
</reference>
<evidence type="ECO:0000256" key="1">
    <source>
        <dbReference type="SAM" id="SignalP"/>
    </source>
</evidence>
<feature type="chain" id="PRO_5045241290" evidence="1">
    <location>
        <begin position="17"/>
        <end position="109"/>
    </location>
</feature>
<gene>
    <name evidence="2" type="ORF">V5O48_017927</name>
</gene>
<keyword evidence="3" id="KW-1185">Reference proteome</keyword>
<protein>
    <submittedName>
        <fullName evidence="2">Uncharacterized protein</fullName>
    </submittedName>
</protein>
<evidence type="ECO:0000313" key="3">
    <source>
        <dbReference type="Proteomes" id="UP001465976"/>
    </source>
</evidence>
<name>A0ABR3EMM0_9AGAR</name>
<keyword evidence="1" id="KW-0732">Signal</keyword>
<proteinExistence type="predicted"/>
<feature type="signal peptide" evidence="1">
    <location>
        <begin position="1"/>
        <end position="16"/>
    </location>
</feature>
<dbReference type="Proteomes" id="UP001465976">
    <property type="component" value="Unassembled WGS sequence"/>
</dbReference>
<sequence>MHGLFVTVLLASIVVAAPVPSEADALYNRAYNKRSDASAEVVKRGSETNDVDSVFQCTARDLEERDVFEATPEILKRVCYKKRDSETNDVDSVFQCTARDIEERDVELD</sequence>
<accession>A0ABR3EMM0</accession>
<dbReference type="EMBL" id="JBAHYK010002967">
    <property type="protein sequence ID" value="KAL0564126.1"/>
    <property type="molecule type" value="Genomic_DNA"/>
</dbReference>